<sequence length="97" mass="10715">MTGMSTTCSAERRNEQVMRLASLKNFVFHGPTDFTAPGPRLAVEICRTHTWYTGYLCMAIATPVDLLRLPIGSTRQYTFSPHSSQILVEPLTLGAAI</sequence>
<dbReference type="EMBL" id="KV426254">
    <property type="protein sequence ID" value="KZV83804.1"/>
    <property type="molecule type" value="Genomic_DNA"/>
</dbReference>
<keyword evidence="2" id="KW-1185">Reference proteome</keyword>
<name>A0A165D558_EXIGL</name>
<dbReference type="InParanoid" id="A0A165D558"/>
<evidence type="ECO:0000313" key="2">
    <source>
        <dbReference type="Proteomes" id="UP000077266"/>
    </source>
</evidence>
<dbReference type="Proteomes" id="UP000077266">
    <property type="component" value="Unassembled WGS sequence"/>
</dbReference>
<accession>A0A165D558</accession>
<evidence type="ECO:0000313" key="1">
    <source>
        <dbReference type="EMBL" id="KZV83804.1"/>
    </source>
</evidence>
<protein>
    <submittedName>
        <fullName evidence="1">Uncharacterized protein</fullName>
    </submittedName>
</protein>
<reference evidence="1 2" key="1">
    <citation type="journal article" date="2016" name="Mol. Biol. Evol.">
        <title>Comparative Genomics of Early-Diverging Mushroom-Forming Fungi Provides Insights into the Origins of Lignocellulose Decay Capabilities.</title>
        <authorList>
            <person name="Nagy L.G."/>
            <person name="Riley R."/>
            <person name="Tritt A."/>
            <person name="Adam C."/>
            <person name="Daum C."/>
            <person name="Floudas D."/>
            <person name="Sun H."/>
            <person name="Yadav J.S."/>
            <person name="Pangilinan J."/>
            <person name="Larsson K.H."/>
            <person name="Matsuura K."/>
            <person name="Barry K."/>
            <person name="Labutti K."/>
            <person name="Kuo R."/>
            <person name="Ohm R.A."/>
            <person name="Bhattacharya S.S."/>
            <person name="Shirouzu T."/>
            <person name="Yoshinaga Y."/>
            <person name="Martin F.M."/>
            <person name="Grigoriev I.V."/>
            <person name="Hibbett D.S."/>
        </authorList>
    </citation>
    <scope>NUCLEOTIDE SEQUENCE [LARGE SCALE GENOMIC DNA]</scope>
    <source>
        <strain evidence="1 2">HHB12029</strain>
    </source>
</reference>
<organism evidence="1 2">
    <name type="scientific">Exidia glandulosa HHB12029</name>
    <dbReference type="NCBI Taxonomy" id="1314781"/>
    <lineage>
        <taxon>Eukaryota</taxon>
        <taxon>Fungi</taxon>
        <taxon>Dikarya</taxon>
        <taxon>Basidiomycota</taxon>
        <taxon>Agaricomycotina</taxon>
        <taxon>Agaricomycetes</taxon>
        <taxon>Auriculariales</taxon>
        <taxon>Exidiaceae</taxon>
        <taxon>Exidia</taxon>
    </lineage>
</organism>
<proteinExistence type="predicted"/>
<dbReference type="AlphaFoldDB" id="A0A165D558"/>
<gene>
    <name evidence="1" type="ORF">EXIGLDRAFT_727937</name>
</gene>